<sequence length="63" mass="7086">MPFLPTTELAVLGVLLMLSVLVAIAVFTRVPQRRTTALTVLRLLLRRPDTTEDPEDPERRGTE</sequence>
<evidence type="ECO:0000256" key="1">
    <source>
        <dbReference type="SAM" id="Phobius"/>
    </source>
</evidence>
<comment type="caution">
    <text evidence="2">The sequence shown here is derived from an EMBL/GenBank/DDBJ whole genome shotgun (WGS) entry which is preliminary data.</text>
</comment>
<protein>
    <submittedName>
        <fullName evidence="2">Uncharacterized protein</fullName>
    </submittedName>
</protein>
<organism evidence="2 3">
    <name type="scientific">Actinokineospora diospyrosa</name>
    <dbReference type="NCBI Taxonomy" id="103728"/>
    <lineage>
        <taxon>Bacteria</taxon>
        <taxon>Bacillati</taxon>
        <taxon>Actinomycetota</taxon>
        <taxon>Actinomycetes</taxon>
        <taxon>Pseudonocardiales</taxon>
        <taxon>Pseudonocardiaceae</taxon>
        <taxon>Actinokineospora</taxon>
    </lineage>
</organism>
<keyword evidence="1" id="KW-0472">Membrane</keyword>
<evidence type="ECO:0000313" key="2">
    <source>
        <dbReference type="EMBL" id="MCP2270542.1"/>
    </source>
</evidence>
<dbReference type="Proteomes" id="UP001205185">
    <property type="component" value="Unassembled WGS sequence"/>
</dbReference>
<reference evidence="2 3" key="1">
    <citation type="submission" date="2022-06" db="EMBL/GenBank/DDBJ databases">
        <title>Genomic Encyclopedia of Archaeal and Bacterial Type Strains, Phase II (KMG-II): from individual species to whole genera.</title>
        <authorList>
            <person name="Goeker M."/>
        </authorList>
    </citation>
    <scope>NUCLEOTIDE SEQUENCE [LARGE SCALE GENOMIC DNA]</scope>
    <source>
        <strain evidence="2 3">DSM 44255</strain>
    </source>
</reference>
<feature type="transmembrane region" description="Helical" evidence="1">
    <location>
        <begin position="6"/>
        <end position="27"/>
    </location>
</feature>
<name>A0ABT1ID32_9PSEU</name>
<accession>A0ABT1ID32</accession>
<dbReference type="RefSeq" id="WP_253887503.1">
    <property type="nucleotide sequence ID" value="NZ_BAAAVB010000009.1"/>
</dbReference>
<keyword evidence="1" id="KW-0812">Transmembrane</keyword>
<keyword evidence="3" id="KW-1185">Reference proteome</keyword>
<gene>
    <name evidence="2" type="ORF">LV75_003043</name>
</gene>
<evidence type="ECO:0000313" key="3">
    <source>
        <dbReference type="Proteomes" id="UP001205185"/>
    </source>
</evidence>
<dbReference type="EMBL" id="JAMTCO010000007">
    <property type="protein sequence ID" value="MCP2270542.1"/>
    <property type="molecule type" value="Genomic_DNA"/>
</dbReference>
<keyword evidence="1" id="KW-1133">Transmembrane helix</keyword>
<proteinExistence type="predicted"/>